<dbReference type="Gene3D" id="3.90.1150.10">
    <property type="entry name" value="Aspartate Aminotransferase, domain 1"/>
    <property type="match status" value="1"/>
</dbReference>
<sequence length="413" mass="45818">MKIKFIHYLFEIYKTFIKIDLILIRDIMKYAERIETLPPYLFASIDESKQALIQKGVDVIDLGVGDPDRPTPKHIVDSMVAAVQDPSNHQYPSYTGMLAFREAAAKWCKESRGLDFDPKTQVLSLIGSKEGVAHVPLAFVNPGDVVLCPNPAYPVYEIGTKFAGGIPYDMPLRAENDFLPDYEAIPKDVLAKTKMMFINYPNNPTGAVADKKFFEETVEFAKENDILVVHDNAYSEMVYDDYKAPSFLEVDGAEDLGIELYSMSKTYNMTGWRLAFAVGSKEMIAGFGKVKANIDSGVFDAVQRAGITALTSSQQCVSDMNKVYQERRDVLVKGLASIGLEVKPQKATFYLWCPVPEGTNSMDFAKLLLEDAGIVATPGVGFGSAGEGYVRFALTKEVDRINEAVARMDKIKI</sequence>
<dbReference type="AlphaFoldDB" id="A0AA96ZYR2"/>
<dbReference type="CDD" id="cd00609">
    <property type="entry name" value="AAT_like"/>
    <property type="match status" value="1"/>
</dbReference>
<evidence type="ECO:0000256" key="3">
    <source>
        <dbReference type="ARBA" id="ARBA00022679"/>
    </source>
</evidence>
<protein>
    <recommendedName>
        <fullName evidence="4">Aminotransferase</fullName>
        <ecNumber evidence="4">2.6.1.-</ecNumber>
    </recommendedName>
</protein>
<dbReference type="NCBIfam" id="NF006756">
    <property type="entry name" value="PRK09276.1"/>
    <property type="match status" value="1"/>
</dbReference>
<dbReference type="GO" id="GO:0009089">
    <property type="term" value="P:lysine biosynthetic process via diaminopimelate"/>
    <property type="evidence" value="ECO:0007669"/>
    <property type="project" value="InterPro"/>
</dbReference>
<gene>
    <name evidence="6" type="primary">dapL</name>
    <name evidence="6" type="ORF">MmiEs2_05870</name>
</gene>
<dbReference type="SUPFAM" id="SSF53383">
    <property type="entry name" value="PLP-dependent transferases"/>
    <property type="match status" value="1"/>
</dbReference>
<dbReference type="EMBL" id="CP131062">
    <property type="protein sequence ID" value="WNY28402.1"/>
    <property type="molecule type" value="Genomic_DNA"/>
</dbReference>
<reference evidence="6 7" key="1">
    <citation type="submission" date="2023-07" db="EMBL/GenBank/DDBJ databases">
        <title>Closed genome sequence of Methanimicrococcus sp. Es2.</title>
        <authorList>
            <person name="Protasov E."/>
            <person name="Platt K."/>
            <person name="Reeh H."/>
            <person name="Poehlein A."/>
            <person name="Daniel R."/>
            <person name="Brune A."/>
        </authorList>
    </citation>
    <scope>NUCLEOTIDE SEQUENCE [LARGE SCALE GENOMIC DNA]</scope>
    <source>
        <strain evidence="6 7">Es2</strain>
    </source>
</reference>
<dbReference type="KEGG" id="mees:MmiEs2_05870"/>
<dbReference type="PROSITE" id="PS00105">
    <property type="entry name" value="AA_TRANSFER_CLASS_1"/>
    <property type="match status" value="1"/>
</dbReference>
<dbReference type="Proteomes" id="UP001302662">
    <property type="component" value="Chromosome"/>
</dbReference>
<name>A0AA96ZYR2_9EURY</name>
<keyword evidence="2 4" id="KW-0032">Aminotransferase</keyword>
<accession>A0AA96ZYR2</accession>
<evidence type="ECO:0000256" key="1">
    <source>
        <dbReference type="ARBA" id="ARBA00001933"/>
    </source>
</evidence>
<dbReference type="InterPro" id="IPR015421">
    <property type="entry name" value="PyrdxlP-dep_Trfase_major"/>
</dbReference>
<evidence type="ECO:0000256" key="4">
    <source>
        <dbReference type="RuleBase" id="RU000481"/>
    </source>
</evidence>
<dbReference type="NCBIfam" id="TIGR03540">
    <property type="entry name" value="DapC_direct"/>
    <property type="match status" value="1"/>
</dbReference>
<keyword evidence="7" id="KW-1185">Reference proteome</keyword>
<evidence type="ECO:0000313" key="7">
    <source>
        <dbReference type="Proteomes" id="UP001302662"/>
    </source>
</evidence>
<comment type="cofactor">
    <cofactor evidence="1 4">
        <name>pyridoxal 5'-phosphate</name>
        <dbReference type="ChEBI" id="CHEBI:597326"/>
    </cofactor>
</comment>
<dbReference type="InterPro" id="IPR019881">
    <property type="entry name" value="DAP-NH2Trfase_DapL_Desulfo"/>
</dbReference>
<dbReference type="InterPro" id="IPR004839">
    <property type="entry name" value="Aminotransferase_I/II_large"/>
</dbReference>
<dbReference type="GO" id="GO:0030170">
    <property type="term" value="F:pyridoxal phosphate binding"/>
    <property type="evidence" value="ECO:0007669"/>
    <property type="project" value="InterPro"/>
</dbReference>
<proteinExistence type="inferred from homology"/>
<dbReference type="InterPro" id="IPR015424">
    <property type="entry name" value="PyrdxlP-dep_Trfase"/>
</dbReference>
<dbReference type="Pfam" id="PF00155">
    <property type="entry name" value="Aminotran_1_2"/>
    <property type="match status" value="1"/>
</dbReference>
<dbReference type="InterPro" id="IPR004838">
    <property type="entry name" value="NHTrfase_class1_PyrdxlP-BS"/>
</dbReference>
<dbReference type="PANTHER" id="PTHR42832">
    <property type="entry name" value="AMINO ACID AMINOTRANSFERASE"/>
    <property type="match status" value="1"/>
</dbReference>
<evidence type="ECO:0000259" key="5">
    <source>
        <dbReference type="Pfam" id="PF00155"/>
    </source>
</evidence>
<organism evidence="6 7">
    <name type="scientific">Methanimicrococcus stummii</name>
    <dbReference type="NCBI Taxonomy" id="3028294"/>
    <lineage>
        <taxon>Archaea</taxon>
        <taxon>Methanobacteriati</taxon>
        <taxon>Methanobacteriota</taxon>
        <taxon>Stenosarchaea group</taxon>
        <taxon>Methanomicrobia</taxon>
        <taxon>Methanosarcinales</taxon>
        <taxon>Methanosarcinaceae</taxon>
        <taxon>Methanimicrococcus</taxon>
    </lineage>
</organism>
<dbReference type="GO" id="GO:0010285">
    <property type="term" value="F:L,L-diaminopimelate aminotransferase activity"/>
    <property type="evidence" value="ECO:0007669"/>
    <property type="project" value="InterPro"/>
</dbReference>
<evidence type="ECO:0000256" key="2">
    <source>
        <dbReference type="ARBA" id="ARBA00022576"/>
    </source>
</evidence>
<dbReference type="PANTHER" id="PTHR42832:SF3">
    <property type="entry name" value="L-GLUTAMINE--4-(METHYLSULFANYL)-2-OXOBUTANOATE AMINOTRANSFERASE"/>
    <property type="match status" value="1"/>
</dbReference>
<dbReference type="InterPro" id="IPR050881">
    <property type="entry name" value="LL-DAP_aminotransferase"/>
</dbReference>
<comment type="similarity">
    <text evidence="4">Belongs to the class-I pyridoxal-phosphate-dependent aminotransferase family.</text>
</comment>
<dbReference type="Gene3D" id="3.40.640.10">
    <property type="entry name" value="Type I PLP-dependent aspartate aminotransferase-like (Major domain)"/>
    <property type="match status" value="1"/>
</dbReference>
<feature type="domain" description="Aminotransferase class I/classII large" evidence="5">
    <location>
        <begin position="58"/>
        <end position="406"/>
    </location>
</feature>
<dbReference type="InterPro" id="IPR015422">
    <property type="entry name" value="PyrdxlP-dep_Trfase_small"/>
</dbReference>
<evidence type="ECO:0000313" key="6">
    <source>
        <dbReference type="EMBL" id="WNY28402.1"/>
    </source>
</evidence>
<keyword evidence="3 4" id="KW-0808">Transferase</keyword>
<dbReference type="EC" id="2.6.1.-" evidence="4"/>